<dbReference type="Pfam" id="PF05958">
    <property type="entry name" value="tRNA_U5-meth_tr"/>
    <property type="match status" value="1"/>
</dbReference>
<evidence type="ECO:0000256" key="2">
    <source>
        <dbReference type="ARBA" id="ARBA00022679"/>
    </source>
</evidence>
<feature type="active site" description="Nucleophile" evidence="6">
    <location>
        <position position="414"/>
    </location>
</feature>
<feature type="binding site" evidence="6">
    <location>
        <position position="336"/>
    </location>
    <ligand>
        <name>S-adenosyl-L-methionine</name>
        <dbReference type="ChEBI" id="CHEBI:59789"/>
    </ligand>
</feature>
<comment type="catalytic activity">
    <reaction evidence="5">
        <text>uridine(54) in tRNA + S-adenosyl-L-methionine = 5-methyluridine(54) in tRNA + S-adenosyl-L-homocysteine + H(+)</text>
        <dbReference type="Rhea" id="RHEA:42712"/>
        <dbReference type="Rhea" id="RHEA-COMP:10167"/>
        <dbReference type="Rhea" id="RHEA-COMP:10193"/>
        <dbReference type="ChEBI" id="CHEBI:15378"/>
        <dbReference type="ChEBI" id="CHEBI:57856"/>
        <dbReference type="ChEBI" id="CHEBI:59789"/>
        <dbReference type="ChEBI" id="CHEBI:65315"/>
        <dbReference type="ChEBI" id="CHEBI:74447"/>
        <dbReference type="EC" id="2.1.1.35"/>
    </reaction>
    <physiologicalReaction direction="left-to-right" evidence="5">
        <dbReference type="Rhea" id="RHEA:42713"/>
    </physiologicalReaction>
</comment>
<reference evidence="8" key="1">
    <citation type="submission" date="2010-06" db="EMBL/GenBank/DDBJ databases">
        <authorList>
            <person name="Jiang H."/>
            <person name="Abraham K."/>
            <person name="Ali S."/>
            <person name="Alsbrooks S.L."/>
            <person name="Anim B.N."/>
            <person name="Anosike U.S."/>
            <person name="Attaway T."/>
            <person name="Bandaranaike D.P."/>
            <person name="Battles P.K."/>
            <person name="Bell S.N."/>
            <person name="Bell A.V."/>
            <person name="Beltran B."/>
            <person name="Bickham C."/>
            <person name="Bustamante Y."/>
            <person name="Caleb T."/>
            <person name="Canada A."/>
            <person name="Cardenas V."/>
            <person name="Carter K."/>
            <person name="Chacko J."/>
            <person name="Chandrabose M.N."/>
            <person name="Chavez D."/>
            <person name="Chavez A."/>
            <person name="Chen L."/>
            <person name="Chu H.-S."/>
            <person name="Claassen K.J."/>
            <person name="Cockrell R."/>
            <person name="Collins M."/>
            <person name="Cooper J.A."/>
            <person name="Cree A."/>
            <person name="Curry S.M."/>
            <person name="Da Y."/>
            <person name="Dao M.D."/>
            <person name="Das B."/>
            <person name="Davila M.-L."/>
            <person name="Davy-Carroll L."/>
            <person name="Denson S."/>
            <person name="Dinh H."/>
            <person name="Ebong V.E."/>
            <person name="Edwards J.R."/>
            <person name="Egan A."/>
            <person name="El-Daye J."/>
            <person name="Escobedo L."/>
            <person name="Fernandez S."/>
            <person name="Fernando P.R."/>
            <person name="Flagg N."/>
            <person name="Forbes L.D."/>
            <person name="Fowler R.G."/>
            <person name="Fu Q."/>
            <person name="Gabisi R.A."/>
            <person name="Ganer J."/>
            <person name="Garbino Pronczuk A."/>
            <person name="Garcia R.M."/>
            <person name="Garner T."/>
            <person name="Garrett T.E."/>
            <person name="Gonzalez D.A."/>
            <person name="Hamid H."/>
            <person name="Hawkins E.S."/>
            <person name="Hirani K."/>
            <person name="Hogues M.E."/>
            <person name="Hollins B."/>
            <person name="Hsiao C.-H."/>
            <person name="Jabil R."/>
            <person name="James M.L."/>
            <person name="Jhangiani S.N."/>
            <person name="Johnson B."/>
            <person name="Johnson Q."/>
            <person name="Joshi V."/>
            <person name="Kalu J.B."/>
            <person name="Kam C."/>
            <person name="Kashfia A."/>
            <person name="Keebler J."/>
            <person name="Kisamo H."/>
            <person name="Kovar C.L."/>
            <person name="Lago L.A."/>
            <person name="Lai C.-Y."/>
            <person name="Laidlaw J."/>
            <person name="Lara F."/>
            <person name="Le T.-K."/>
            <person name="Lee S.L."/>
            <person name="Legall F.H."/>
            <person name="Lemon S.J."/>
            <person name="Lewis L.R."/>
            <person name="Li B."/>
            <person name="Liu Y."/>
            <person name="Liu Y.-S."/>
            <person name="Lopez J."/>
            <person name="Lozado R.J."/>
            <person name="Lu J."/>
            <person name="Madu R.C."/>
            <person name="Maheshwari M."/>
            <person name="Maheshwari R."/>
            <person name="Malloy K."/>
            <person name="Martinez E."/>
            <person name="Mathew T."/>
            <person name="Mercado I.C."/>
            <person name="Mercado C."/>
            <person name="Meyer B."/>
            <person name="Montgomery K."/>
            <person name="Morgan M.B."/>
            <person name="Munidasa M."/>
            <person name="Nazareth L.V."/>
            <person name="Nelson J."/>
            <person name="Ng B.M."/>
            <person name="Nguyen N.B."/>
            <person name="Nguyen P.Q."/>
            <person name="Nguyen T."/>
            <person name="Obregon M."/>
            <person name="Okwuonu G.O."/>
            <person name="Onwere C.G."/>
            <person name="Orozco G."/>
            <person name="Parra A."/>
            <person name="Patel S."/>
            <person name="Patil S."/>
            <person name="Perez A."/>
            <person name="Perez Y."/>
            <person name="Pham C."/>
            <person name="Primus E.L."/>
            <person name="Pu L.-L."/>
            <person name="Puazo M."/>
            <person name="Qin X."/>
            <person name="Quiroz J.B."/>
            <person name="Reese J."/>
            <person name="Richards S."/>
            <person name="Rives C.M."/>
            <person name="Robberts R."/>
            <person name="Ruiz S.J."/>
            <person name="Ruiz M.J."/>
            <person name="Santibanez J."/>
            <person name="Schneider B.W."/>
            <person name="Sisson I."/>
            <person name="Smith M."/>
            <person name="Sodergren E."/>
            <person name="Song X.-Z."/>
            <person name="Song B.B."/>
            <person name="Summersgill H."/>
            <person name="Thelus R."/>
            <person name="Thornton R.D."/>
            <person name="Trejos Z.Y."/>
            <person name="Usmani K."/>
            <person name="Vattathil S."/>
            <person name="Villasana D."/>
            <person name="Walker D.L."/>
            <person name="Wang S."/>
            <person name="Wang K."/>
            <person name="White C.S."/>
            <person name="Williams A.C."/>
            <person name="Williamson J."/>
            <person name="Wilson K."/>
            <person name="Woghiren I.O."/>
            <person name="Woodworth J.R."/>
            <person name="Worley K.C."/>
            <person name="Wright R.A."/>
            <person name="Wu W."/>
            <person name="Young L."/>
            <person name="Zhang L."/>
            <person name="Zhang J."/>
            <person name="Zhu Y."/>
            <person name="Muzny D.M."/>
            <person name="Weinstock G."/>
            <person name="Gibbs R.A."/>
        </authorList>
    </citation>
    <scope>NUCLEOTIDE SEQUENCE [LARGE SCALE GENOMIC DNA]</scope>
    <source>
        <strain evidence="8">LSR1</strain>
    </source>
</reference>
<keyword evidence="3 6" id="KW-0949">S-adenosyl-L-methionine</keyword>
<dbReference type="GO" id="GO:0032259">
    <property type="term" value="P:methylation"/>
    <property type="evidence" value="ECO:0007669"/>
    <property type="project" value="UniProtKB-KW"/>
</dbReference>
<dbReference type="EC" id="2.1.1.35" evidence="4"/>
<dbReference type="InterPro" id="IPR010280">
    <property type="entry name" value="U5_MeTrfase_fam"/>
</dbReference>
<dbReference type="InterPro" id="IPR029063">
    <property type="entry name" value="SAM-dependent_MTases_sf"/>
</dbReference>
<dbReference type="InterPro" id="IPR045850">
    <property type="entry name" value="TRM2_met"/>
</dbReference>
<proteinExistence type="inferred from homology"/>
<feature type="binding site" evidence="6">
    <location>
        <position position="386"/>
    </location>
    <ligand>
        <name>S-adenosyl-L-methionine</name>
        <dbReference type="ChEBI" id="CHEBI:59789"/>
    </ligand>
</feature>
<protein>
    <recommendedName>
        <fullName evidence="4">tRNA (uracil(54)-C(5))-methyltransferase</fullName>
        <ecNumber evidence="4">2.1.1.35</ecNumber>
    </recommendedName>
</protein>
<sequence>MFSPYCNNNVHNIVNIKRPVYLTYSFINHWIQIRKKSSVTNNKIEVSSTDILTDETQFRALEKSVTPLCRMPYEKQLVLKQHWTNTVCKELRSRLHNAKTLIRLPKVFPISSSPQINKYRNKDEFNFRPGIDGNPKTLGFFVSNPTKENIYCVSAMKLINMKQSHKDIAQVFEAFVRKSELPASYDHMDGGFWRGIIVRSNLKGDKMAIVVANPRGYANEVMLDEQRKFNDYLKSININVQSLYFHPSLHTRSSKDSTFILVDGDKYIYEDLCSFKFRISPDSFFQINTLAAEVLYKELFKLINLTKTSTLLDLCSGTGTVSIIGSQHVQSCVGIESVAQAVNDAKETAKINNIHNCDFIEGKVEMVLKQVLDELSMTSDLCAVLNPGRAGVHPKVINAIRNNRLINTLAYVSCKADSPITMKNLVELVVNNKKSRPFTLNSIKPVDMFPHTKHCELIFMFKR</sequence>
<dbReference type="KEGG" id="api:100160490"/>
<dbReference type="GeneID" id="100160490"/>
<evidence type="ECO:0000313" key="7">
    <source>
        <dbReference type="EnsemblMetazoa" id="XP_001948014.2"/>
    </source>
</evidence>
<dbReference type="AlphaFoldDB" id="A0A8R2A512"/>
<evidence type="ECO:0000256" key="3">
    <source>
        <dbReference type="ARBA" id="ARBA00022691"/>
    </source>
</evidence>
<keyword evidence="2 6" id="KW-0808">Transferase</keyword>
<dbReference type="PROSITE" id="PS51687">
    <property type="entry name" value="SAM_MT_RNA_M5U"/>
    <property type="match status" value="1"/>
</dbReference>
<dbReference type="Gene3D" id="2.40.50.1070">
    <property type="match status" value="1"/>
</dbReference>
<name>A0A8R2A512_ACYPI</name>
<comment type="similarity">
    <text evidence="6">Belongs to the class I-like SAM-binding methyltransferase superfamily. RNA M5U methyltransferase family.</text>
</comment>
<dbReference type="GO" id="GO:0006396">
    <property type="term" value="P:RNA processing"/>
    <property type="evidence" value="ECO:0007669"/>
    <property type="project" value="InterPro"/>
</dbReference>
<accession>A0A8R2A512</accession>
<dbReference type="GO" id="GO:0003723">
    <property type="term" value="F:RNA binding"/>
    <property type="evidence" value="ECO:0007669"/>
    <property type="project" value="TreeGrafter"/>
</dbReference>
<dbReference type="Gene3D" id="3.40.50.150">
    <property type="entry name" value="Vaccinia Virus protein VP39"/>
    <property type="match status" value="1"/>
</dbReference>
<feature type="binding site" evidence="6">
    <location>
        <position position="286"/>
    </location>
    <ligand>
        <name>S-adenosyl-L-methionine</name>
        <dbReference type="ChEBI" id="CHEBI:59789"/>
    </ligand>
</feature>
<organism evidence="7 8">
    <name type="scientific">Acyrthosiphon pisum</name>
    <name type="common">Pea aphid</name>
    <dbReference type="NCBI Taxonomy" id="7029"/>
    <lineage>
        <taxon>Eukaryota</taxon>
        <taxon>Metazoa</taxon>
        <taxon>Ecdysozoa</taxon>
        <taxon>Arthropoda</taxon>
        <taxon>Hexapoda</taxon>
        <taxon>Insecta</taxon>
        <taxon>Pterygota</taxon>
        <taxon>Neoptera</taxon>
        <taxon>Paraneoptera</taxon>
        <taxon>Hemiptera</taxon>
        <taxon>Sternorrhyncha</taxon>
        <taxon>Aphidomorpha</taxon>
        <taxon>Aphidoidea</taxon>
        <taxon>Aphididae</taxon>
        <taxon>Macrosiphini</taxon>
        <taxon>Acyrthosiphon</taxon>
    </lineage>
</organism>
<dbReference type="RefSeq" id="XP_001948014.2">
    <property type="nucleotide sequence ID" value="XM_001947979.4"/>
</dbReference>
<dbReference type="PANTHER" id="PTHR45904:SF1">
    <property type="entry name" value="TRNA (URACIL-5-)-METHYLTRANSFERASE HOMOLOG B"/>
    <property type="match status" value="1"/>
</dbReference>
<evidence type="ECO:0000256" key="1">
    <source>
        <dbReference type="ARBA" id="ARBA00022603"/>
    </source>
</evidence>
<dbReference type="GO" id="GO:0030697">
    <property type="term" value="F:tRNA (uracil(54)-C5)-methyltransferase activity, S-adenosyl methionine-dependent"/>
    <property type="evidence" value="ECO:0007669"/>
    <property type="project" value="UniProtKB-EC"/>
</dbReference>
<evidence type="ECO:0000313" key="8">
    <source>
        <dbReference type="Proteomes" id="UP000007819"/>
    </source>
</evidence>
<keyword evidence="8" id="KW-1185">Reference proteome</keyword>
<dbReference type="OrthoDB" id="10250660at2759"/>
<dbReference type="PANTHER" id="PTHR45904">
    <property type="entry name" value="TRNA (URACIL-5-)-METHYLTRANSFERASE"/>
    <property type="match status" value="1"/>
</dbReference>
<keyword evidence="1 6" id="KW-0489">Methyltransferase</keyword>
<evidence type="ECO:0000256" key="5">
    <source>
        <dbReference type="ARBA" id="ARBA00047278"/>
    </source>
</evidence>
<evidence type="ECO:0000256" key="4">
    <source>
        <dbReference type="ARBA" id="ARBA00033763"/>
    </source>
</evidence>
<dbReference type="EnsemblMetazoa" id="XM_001947979.5">
    <property type="protein sequence ID" value="XP_001948014.2"/>
    <property type="gene ID" value="LOC100160490"/>
</dbReference>
<comment type="caution">
    <text evidence="6">Lacks conserved residue(s) required for the propagation of feature annotation.</text>
</comment>
<evidence type="ECO:0000256" key="6">
    <source>
        <dbReference type="PROSITE-ProRule" id="PRU01024"/>
    </source>
</evidence>
<dbReference type="Proteomes" id="UP000007819">
    <property type="component" value="Chromosome A1"/>
</dbReference>
<dbReference type="SUPFAM" id="SSF53335">
    <property type="entry name" value="S-adenosyl-L-methionine-dependent methyltransferases"/>
    <property type="match status" value="1"/>
</dbReference>
<reference evidence="7" key="2">
    <citation type="submission" date="2022-06" db="UniProtKB">
        <authorList>
            <consortium name="EnsemblMetazoa"/>
        </authorList>
    </citation>
    <scope>IDENTIFICATION</scope>
</reference>